<evidence type="ECO:0000313" key="2">
    <source>
        <dbReference type="EMBL" id="MCS2790557.1"/>
    </source>
</evidence>
<dbReference type="RefSeq" id="WP_010535355.1">
    <property type="nucleotide sequence ID" value="NZ_JABFIA010000061.1"/>
</dbReference>
<feature type="transmembrane region" description="Helical" evidence="1">
    <location>
        <begin position="342"/>
        <end position="361"/>
    </location>
</feature>
<keyword evidence="1" id="KW-0472">Membrane</keyword>
<comment type="caution">
    <text evidence="2">The sequence shown here is derived from an EMBL/GenBank/DDBJ whole genome shotgun (WGS) entry which is preliminary data.</text>
</comment>
<dbReference type="EMBL" id="JANUTS010000001">
    <property type="protein sequence ID" value="MCS2790557.1"/>
    <property type="molecule type" value="Genomic_DNA"/>
</dbReference>
<organism evidence="2 3">
    <name type="scientific">Bacteroides faecis</name>
    <dbReference type="NCBI Taxonomy" id="674529"/>
    <lineage>
        <taxon>Bacteria</taxon>
        <taxon>Pseudomonadati</taxon>
        <taxon>Bacteroidota</taxon>
        <taxon>Bacteroidia</taxon>
        <taxon>Bacteroidales</taxon>
        <taxon>Bacteroidaceae</taxon>
        <taxon>Bacteroides</taxon>
    </lineage>
</organism>
<feature type="transmembrane region" description="Helical" evidence="1">
    <location>
        <begin position="435"/>
        <end position="459"/>
    </location>
</feature>
<evidence type="ECO:0000313" key="3">
    <source>
        <dbReference type="Proteomes" id="UP001204548"/>
    </source>
</evidence>
<gene>
    <name evidence="2" type="ORF">NXW97_00650</name>
</gene>
<dbReference type="Proteomes" id="UP001204548">
    <property type="component" value="Unassembled WGS sequence"/>
</dbReference>
<keyword evidence="1" id="KW-0812">Transmembrane</keyword>
<reference evidence="2" key="1">
    <citation type="submission" date="2022-08" db="EMBL/GenBank/DDBJ databases">
        <title>Genome Sequencing of Bacteroides fragilis Group Isolates with Nanopore Technology.</title>
        <authorList>
            <person name="Tisza M.J."/>
            <person name="Smith D."/>
            <person name="Dekker J.P."/>
        </authorList>
    </citation>
    <scope>NUCLEOTIDE SEQUENCE</scope>
    <source>
        <strain evidence="2">BFG-351</strain>
    </source>
</reference>
<keyword evidence="1" id="KW-1133">Transmembrane helix</keyword>
<dbReference type="AlphaFoldDB" id="A0AAW5NPQ7"/>
<protein>
    <submittedName>
        <fullName evidence="2">Uncharacterized protein</fullName>
    </submittedName>
</protein>
<sequence length="468" mass="54229">MLDIIFDILDEIISHKGGFVESWGNLTINVGYYNELQTDIQKLSNELTNYHYLLAPKINVETDSIDIEEIDDYSGSDFIIIINKLNLKRIDDYDIQFFYSIDYFEDWIKSINPLKVTSYCKLKIIVYNLDTITGGPNLLITNNINESFDNNITLLPSNEIVAEHVVIPNNSNLCSNVNEYLITFVEKRNPKNKYYSYCLRNSAITLCSTFVNELNEQSVILQGVKRVKLALCNEETQLSLKFLLLLKEIIEWIYLDGDSAKIDIKRKLFLDRVTLDIDYEQPLLNELPIVANNAFEQAKERYNFVMLERRDAYAKELTNLLKDLKAQSDLYSSKVRSLLGNLTRDVLAGILLIGFTMFTKFTEIEKLSRYENIINIIFCGLAIYFTASAITQAIIDTSDLILSRVELNHWCKCTSEVIPKKELKNHIRKTLNPRIIVTIIIYILLMILYALIIFATWNFPSIWNEIFK</sequence>
<feature type="transmembrane region" description="Helical" evidence="1">
    <location>
        <begin position="373"/>
        <end position="395"/>
    </location>
</feature>
<evidence type="ECO:0000256" key="1">
    <source>
        <dbReference type="SAM" id="Phobius"/>
    </source>
</evidence>
<proteinExistence type="predicted"/>
<name>A0AAW5NPQ7_9BACE</name>
<accession>A0AAW5NPQ7</accession>